<feature type="compositionally biased region" description="Low complexity" evidence="1">
    <location>
        <begin position="1"/>
        <end position="16"/>
    </location>
</feature>
<dbReference type="AlphaFoldDB" id="A0A2U1J0L7"/>
<evidence type="ECO:0000313" key="2">
    <source>
        <dbReference type="EMBL" id="PVZ98620.1"/>
    </source>
</evidence>
<name>A0A2U1J0L7_SMIAN</name>
<feature type="non-terminal residue" evidence="2">
    <location>
        <position position="67"/>
    </location>
</feature>
<proteinExistence type="predicted"/>
<feature type="non-terminal residue" evidence="2">
    <location>
        <position position="1"/>
    </location>
</feature>
<reference evidence="2 3" key="1">
    <citation type="journal article" date="2018" name="MBio">
        <title>Comparative Genomics Reveals the Core Gene Toolbox for the Fungus-Insect Symbiosis.</title>
        <authorList>
            <person name="Wang Y."/>
            <person name="Stata M."/>
            <person name="Wang W."/>
            <person name="Stajich J.E."/>
            <person name="White M.M."/>
            <person name="Moncalvo J.M."/>
        </authorList>
    </citation>
    <scope>NUCLEOTIDE SEQUENCE [LARGE SCALE GENOMIC DNA]</scope>
    <source>
        <strain evidence="2 3">AUS-126-30</strain>
    </source>
</reference>
<organism evidence="2 3">
    <name type="scientific">Smittium angustum</name>
    <dbReference type="NCBI Taxonomy" id="133377"/>
    <lineage>
        <taxon>Eukaryota</taxon>
        <taxon>Fungi</taxon>
        <taxon>Fungi incertae sedis</taxon>
        <taxon>Zoopagomycota</taxon>
        <taxon>Kickxellomycotina</taxon>
        <taxon>Harpellomycetes</taxon>
        <taxon>Harpellales</taxon>
        <taxon>Legeriomycetaceae</taxon>
        <taxon>Smittium</taxon>
    </lineage>
</organism>
<sequence length="67" mass="7721">YSSDSENSSESLSDSEYFSATEDNFENSVNSKNDYDKSINISTTENTSDKNEKYYCNIPIEYKDYLS</sequence>
<gene>
    <name evidence="2" type="ORF">BB558_005375</name>
</gene>
<protein>
    <submittedName>
        <fullName evidence="2">Uncharacterized protein</fullName>
    </submittedName>
</protein>
<evidence type="ECO:0000256" key="1">
    <source>
        <dbReference type="SAM" id="MobiDB-lite"/>
    </source>
</evidence>
<comment type="caution">
    <text evidence="2">The sequence shown here is derived from an EMBL/GenBank/DDBJ whole genome shotgun (WGS) entry which is preliminary data.</text>
</comment>
<accession>A0A2U1J0L7</accession>
<evidence type="ECO:0000313" key="3">
    <source>
        <dbReference type="Proteomes" id="UP000245591"/>
    </source>
</evidence>
<dbReference type="EMBL" id="MBFU01000528">
    <property type="protein sequence ID" value="PVZ98620.1"/>
    <property type="molecule type" value="Genomic_DNA"/>
</dbReference>
<feature type="region of interest" description="Disordered" evidence="1">
    <location>
        <begin position="1"/>
        <end position="52"/>
    </location>
</feature>
<keyword evidence="3" id="KW-1185">Reference proteome</keyword>
<dbReference type="Proteomes" id="UP000245591">
    <property type="component" value="Unassembled WGS sequence"/>
</dbReference>